<evidence type="ECO:0000256" key="14">
    <source>
        <dbReference type="ARBA" id="ARBA00023134"/>
    </source>
</evidence>
<evidence type="ECO:0000259" key="18">
    <source>
        <dbReference type="PROSITE" id="PS51720"/>
    </source>
</evidence>
<gene>
    <name evidence="19" type="ORF">M9Y10_007469</name>
</gene>
<evidence type="ECO:0000256" key="6">
    <source>
        <dbReference type="ARBA" id="ARBA00022692"/>
    </source>
</evidence>
<feature type="region of interest" description="Disordered" evidence="17">
    <location>
        <begin position="410"/>
        <end position="431"/>
    </location>
</feature>
<evidence type="ECO:0000313" key="20">
    <source>
        <dbReference type="Proteomes" id="UP001470230"/>
    </source>
</evidence>
<protein>
    <recommendedName>
        <fullName evidence="18">AIG1-type G domain-containing protein</fullName>
    </recommendedName>
</protein>
<dbReference type="PANTHER" id="PTHR10903:SF135">
    <property type="entry name" value="TRANSLOCASE OF CHLOROPLAST 120, CHLOROPLASTIC-RELATED"/>
    <property type="match status" value="1"/>
</dbReference>
<evidence type="ECO:0000256" key="5">
    <source>
        <dbReference type="ARBA" id="ARBA00022640"/>
    </source>
</evidence>
<keyword evidence="11" id="KW-0460">Magnesium</keyword>
<sequence length="431" mass="49688">MSNNHNNNKEVSILLIGDTGTGKSTFGNYYLKEQVFEENDSEEPVTTEVVCKSKSIDGYQRYVIDTEGLNDGQSINAVQIQNLAKFMKSYDRGINVIAIILNGQYDRFSQGVKDIIQFAYNAFGTREALENMCIVFTKCYSTTNPKRETKQTKYRNAVKQYLSEISGSPLREIPDIPIFFVDCKPEHENKDSESQLSLFHGFACMRDPLSTKNFKEAGYREQRFEETRTKFSKGFKTIGDTTYELFEDQKRTKIVPNNKDPARYTEWITMKSYKEAVKKVIFEKKNNVDLGFKNSPDGNIRYKVTVDQERKIVRDLRTGRDIEKTPWYNVSEERKTEAGRKTEKTENRQRVFERKEVCHHGAHSMFGKSSSPHTHYTIFRITRTEQRTVRTDFDGKTTYSGWLIVPGSENKQEVGGGMEGGHTAGYEREIA</sequence>
<dbReference type="PROSITE" id="PS00675">
    <property type="entry name" value="SIGMA54_INTERACT_1"/>
    <property type="match status" value="1"/>
</dbReference>
<evidence type="ECO:0000256" key="8">
    <source>
        <dbReference type="ARBA" id="ARBA00022741"/>
    </source>
</evidence>
<keyword evidence="15" id="KW-0472">Membrane</keyword>
<dbReference type="Proteomes" id="UP001470230">
    <property type="component" value="Unassembled WGS sequence"/>
</dbReference>
<keyword evidence="8" id="KW-0547">Nucleotide-binding</keyword>
<keyword evidence="14" id="KW-0342">GTP-binding</keyword>
<proteinExistence type="predicted"/>
<comment type="subcellular location">
    <subcellularLocation>
        <location evidence="2">Membrane</location>
        <topology evidence="2">Single-pass membrane protein</topology>
    </subcellularLocation>
    <subcellularLocation>
        <location evidence="16">Plastid</location>
        <location evidence="16">Chloroplast outer membrane</location>
    </subcellularLocation>
</comment>
<evidence type="ECO:0000256" key="9">
    <source>
        <dbReference type="ARBA" id="ARBA00022801"/>
    </source>
</evidence>
<name>A0ABR2J1J1_9EUKA</name>
<dbReference type="InterPro" id="IPR027417">
    <property type="entry name" value="P-loop_NTPase"/>
</dbReference>
<evidence type="ECO:0000256" key="12">
    <source>
        <dbReference type="ARBA" id="ARBA00022927"/>
    </source>
</evidence>
<evidence type="ECO:0000256" key="17">
    <source>
        <dbReference type="SAM" id="MobiDB-lite"/>
    </source>
</evidence>
<dbReference type="Pfam" id="PF04548">
    <property type="entry name" value="AIG1"/>
    <property type="match status" value="1"/>
</dbReference>
<keyword evidence="7" id="KW-0479">Metal-binding</keyword>
<keyword evidence="20" id="KW-1185">Reference proteome</keyword>
<feature type="compositionally biased region" description="Gly residues" evidence="17">
    <location>
        <begin position="414"/>
        <end position="423"/>
    </location>
</feature>
<evidence type="ECO:0000256" key="10">
    <source>
        <dbReference type="ARBA" id="ARBA00022805"/>
    </source>
</evidence>
<evidence type="ECO:0000256" key="1">
    <source>
        <dbReference type="ARBA" id="ARBA00001946"/>
    </source>
</evidence>
<organism evidence="19 20">
    <name type="scientific">Tritrichomonas musculus</name>
    <dbReference type="NCBI Taxonomy" id="1915356"/>
    <lineage>
        <taxon>Eukaryota</taxon>
        <taxon>Metamonada</taxon>
        <taxon>Parabasalia</taxon>
        <taxon>Tritrichomonadida</taxon>
        <taxon>Tritrichomonadidae</taxon>
        <taxon>Tritrichomonas</taxon>
    </lineage>
</organism>
<dbReference type="PANTHER" id="PTHR10903">
    <property type="entry name" value="GTPASE, IMAP FAMILY MEMBER-RELATED"/>
    <property type="match status" value="1"/>
</dbReference>
<evidence type="ECO:0000313" key="19">
    <source>
        <dbReference type="EMBL" id="KAK8871729.1"/>
    </source>
</evidence>
<keyword evidence="10" id="KW-1002">Plastid outer membrane</keyword>
<evidence type="ECO:0000256" key="3">
    <source>
        <dbReference type="ARBA" id="ARBA00022448"/>
    </source>
</evidence>
<dbReference type="EMBL" id="JAPFFF010000013">
    <property type="protein sequence ID" value="KAK8871729.1"/>
    <property type="molecule type" value="Genomic_DNA"/>
</dbReference>
<evidence type="ECO:0000256" key="4">
    <source>
        <dbReference type="ARBA" id="ARBA00022528"/>
    </source>
</evidence>
<keyword evidence="3" id="KW-0813">Transport</keyword>
<keyword evidence="13" id="KW-1133">Transmembrane helix</keyword>
<feature type="domain" description="AIG1-type G" evidence="18">
    <location>
        <begin position="8"/>
        <end position="228"/>
    </location>
</feature>
<evidence type="ECO:0000256" key="2">
    <source>
        <dbReference type="ARBA" id="ARBA00004167"/>
    </source>
</evidence>
<dbReference type="SUPFAM" id="SSF52540">
    <property type="entry name" value="P-loop containing nucleoside triphosphate hydrolases"/>
    <property type="match status" value="1"/>
</dbReference>
<accession>A0ABR2J1J1</accession>
<evidence type="ECO:0000256" key="15">
    <source>
        <dbReference type="ARBA" id="ARBA00023136"/>
    </source>
</evidence>
<dbReference type="InterPro" id="IPR045058">
    <property type="entry name" value="GIMA/IAN/Toc"/>
</dbReference>
<reference evidence="19 20" key="1">
    <citation type="submission" date="2024-04" db="EMBL/GenBank/DDBJ databases">
        <title>Tritrichomonas musculus Genome.</title>
        <authorList>
            <person name="Alves-Ferreira E."/>
            <person name="Grigg M."/>
            <person name="Lorenzi H."/>
            <person name="Galac M."/>
        </authorList>
    </citation>
    <scope>NUCLEOTIDE SEQUENCE [LARGE SCALE GENOMIC DNA]</scope>
    <source>
        <strain evidence="19 20">EAF2021</strain>
    </source>
</reference>
<keyword evidence="5" id="KW-0934">Plastid</keyword>
<evidence type="ECO:0000256" key="7">
    <source>
        <dbReference type="ARBA" id="ARBA00022723"/>
    </source>
</evidence>
<dbReference type="InterPro" id="IPR006703">
    <property type="entry name" value="G_AIG1"/>
</dbReference>
<keyword evidence="12" id="KW-0653">Protein transport</keyword>
<dbReference type="PROSITE" id="PS51720">
    <property type="entry name" value="G_AIG1"/>
    <property type="match status" value="1"/>
</dbReference>
<evidence type="ECO:0000256" key="16">
    <source>
        <dbReference type="ARBA" id="ARBA00024013"/>
    </source>
</evidence>
<keyword evidence="4" id="KW-0150">Chloroplast</keyword>
<comment type="caution">
    <text evidence="19">The sequence shown here is derived from an EMBL/GenBank/DDBJ whole genome shotgun (WGS) entry which is preliminary data.</text>
</comment>
<comment type="cofactor">
    <cofactor evidence="1">
        <name>Mg(2+)</name>
        <dbReference type="ChEBI" id="CHEBI:18420"/>
    </cofactor>
</comment>
<keyword evidence="9" id="KW-0378">Hydrolase</keyword>
<dbReference type="InterPro" id="IPR025662">
    <property type="entry name" value="Sigma_54_int_dom_ATP-bd_1"/>
</dbReference>
<keyword evidence="6" id="KW-0812">Transmembrane</keyword>
<evidence type="ECO:0000256" key="11">
    <source>
        <dbReference type="ARBA" id="ARBA00022842"/>
    </source>
</evidence>
<dbReference type="Gene3D" id="3.40.50.300">
    <property type="entry name" value="P-loop containing nucleotide triphosphate hydrolases"/>
    <property type="match status" value="1"/>
</dbReference>
<evidence type="ECO:0000256" key="13">
    <source>
        <dbReference type="ARBA" id="ARBA00022989"/>
    </source>
</evidence>